<dbReference type="AlphaFoldDB" id="B8IF96"/>
<dbReference type="PROSITE" id="PS51257">
    <property type="entry name" value="PROKAR_LIPOPROTEIN"/>
    <property type="match status" value="1"/>
</dbReference>
<dbReference type="Proteomes" id="UP000008207">
    <property type="component" value="Chromosome"/>
</dbReference>
<proteinExistence type="predicted"/>
<organism evidence="1 2">
    <name type="scientific">Methylobacterium nodulans (strain LMG 21967 / CNCM I-2342 / ORS 2060)</name>
    <dbReference type="NCBI Taxonomy" id="460265"/>
    <lineage>
        <taxon>Bacteria</taxon>
        <taxon>Pseudomonadati</taxon>
        <taxon>Pseudomonadota</taxon>
        <taxon>Alphaproteobacteria</taxon>
        <taxon>Hyphomicrobiales</taxon>
        <taxon>Methylobacteriaceae</taxon>
        <taxon>Methylobacterium</taxon>
    </lineage>
</organism>
<keyword evidence="2" id="KW-1185">Reference proteome</keyword>
<dbReference type="HOGENOM" id="CLU_1794252_0_0_5"/>
<reference evidence="1 2" key="1">
    <citation type="submission" date="2009-01" db="EMBL/GenBank/DDBJ databases">
        <title>Complete sequence of chromosome of Methylobacterium nodulans ORS 2060.</title>
        <authorList>
            <consortium name="US DOE Joint Genome Institute"/>
            <person name="Lucas S."/>
            <person name="Copeland A."/>
            <person name="Lapidus A."/>
            <person name="Glavina del Rio T."/>
            <person name="Dalin E."/>
            <person name="Tice H."/>
            <person name="Bruce D."/>
            <person name="Goodwin L."/>
            <person name="Pitluck S."/>
            <person name="Sims D."/>
            <person name="Brettin T."/>
            <person name="Detter J.C."/>
            <person name="Han C."/>
            <person name="Larimer F."/>
            <person name="Land M."/>
            <person name="Hauser L."/>
            <person name="Kyrpides N."/>
            <person name="Ivanova N."/>
            <person name="Marx C.J."/>
            <person name="Richardson P."/>
        </authorList>
    </citation>
    <scope>NUCLEOTIDE SEQUENCE [LARGE SCALE GENOMIC DNA]</scope>
    <source>
        <strain evidence="2">LMG 21967 / CNCM I-2342 / ORS 2060</strain>
    </source>
</reference>
<sequence length="144" mass="15275">MPTRDDLAFFGKSRRCGGDSLSRTGIMCTTIGGCRIAGPLGAARIRVVTRNGALSRDACARAGRVLSRVEPLHGQEIPAALGRCLPADGARMRRPQLRAGLAAADIQVREGIVLDRDLRLSVPERAITPPVFLETDSSRAGLAS</sequence>
<evidence type="ECO:0000313" key="1">
    <source>
        <dbReference type="EMBL" id="ACL55807.1"/>
    </source>
</evidence>
<dbReference type="KEGG" id="mno:Mnod_0776"/>
<evidence type="ECO:0000313" key="2">
    <source>
        <dbReference type="Proteomes" id="UP000008207"/>
    </source>
</evidence>
<dbReference type="EMBL" id="CP001349">
    <property type="protein sequence ID" value="ACL55807.1"/>
    <property type="molecule type" value="Genomic_DNA"/>
</dbReference>
<accession>B8IF96</accession>
<protein>
    <submittedName>
        <fullName evidence="1">Uncharacterized protein</fullName>
    </submittedName>
</protein>
<gene>
    <name evidence="1" type="ordered locus">Mnod_0776</name>
</gene>
<name>B8IF96_METNO</name>